<evidence type="ECO:0000313" key="1">
    <source>
        <dbReference type="EMBL" id="KAK0950508.1"/>
    </source>
</evidence>
<dbReference type="Proteomes" id="UP001175353">
    <property type="component" value="Unassembled WGS sequence"/>
</dbReference>
<dbReference type="EMBL" id="JAUJLE010000822">
    <property type="protein sequence ID" value="KAK0950508.1"/>
    <property type="molecule type" value="Genomic_DNA"/>
</dbReference>
<evidence type="ECO:0000313" key="2">
    <source>
        <dbReference type="Proteomes" id="UP001175353"/>
    </source>
</evidence>
<accession>A0AAN6GYF9</accession>
<proteinExistence type="predicted"/>
<reference evidence="1" key="1">
    <citation type="submission" date="2023-06" db="EMBL/GenBank/DDBJ databases">
        <title>Black Yeasts Isolated from many extreme environments.</title>
        <authorList>
            <person name="Coleine C."/>
            <person name="Stajich J.E."/>
            <person name="Selbmann L."/>
        </authorList>
    </citation>
    <scope>NUCLEOTIDE SEQUENCE</scope>
    <source>
        <strain evidence="1">CCFEE 5200</strain>
    </source>
</reference>
<sequence length="105" mass="11912">MPRVLLLVLNERLEFVGNRASAIAKTKGAQYGRGPHSDFEISARDVEEHRVRVASLEKKRERHLITKIYPGPSLDGVQAMEPRAFGARRLRIEALFGEEDDLQET</sequence>
<comment type="caution">
    <text evidence="1">The sequence shown here is derived from an EMBL/GenBank/DDBJ whole genome shotgun (WGS) entry which is preliminary data.</text>
</comment>
<organism evidence="1 2">
    <name type="scientific">Friedmanniomyces endolithicus</name>
    <dbReference type="NCBI Taxonomy" id="329885"/>
    <lineage>
        <taxon>Eukaryota</taxon>
        <taxon>Fungi</taxon>
        <taxon>Dikarya</taxon>
        <taxon>Ascomycota</taxon>
        <taxon>Pezizomycotina</taxon>
        <taxon>Dothideomycetes</taxon>
        <taxon>Dothideomycetidae</taxon>
        <taxon>Mycosphaerellales</taxon>
        <taxon>Teratosphaeriaceae</taxon>
        <taxon>Friedmanniomyces</taxon>
    </lineage>
</organism>
<name>A0AAN6GYF9_9PEZI</name>
<gene>
    <name evidence="1" type="ORF">LTR91_025612</name>
</gene>
<keyword evidence="2" id="KW-1185">Reference proteome</keyword>
<dbReference type="AlphaFoldDB" id="A0AAN6GYF9"/>
<protein>
    <submittedName>
        <fullName evidence="1">Uncharacterized protein</fullName>
    </submittedName>
</protein>